<accession>A0AAV7LDZ5</accession>
<organism evidence="2 3">
    <name type="scientific">Pleurodeles waltl</name>
    <name type="common">Iberian ribbed newt</name>
    <dbReference type="NCBI Taxonomy" id="8319"/>
    <lineage>
        <taxon>Eukaryota</taxon>
        <taxon>Metazoa</taxon>
        <taxon>Chordata</taxon>
        <taxon>Craniata</taxon>
        <taxon>Vertebrata</taxon>
        <taxon>Euteleostomi</taxon>
        <taxon>Amphibia</taxon>
        <taxon>Batrachia</taxon>
        <taxon>Caudata</taxon>
        <taxon>Salamandroidea</taxon>
        <taxon>Salamandridae</taxon>
        <taxon>Pleurodelinae</taxon>
        <taxon>Pleurodeles</taxon>
    </lineage>
</organism>
<evidence type="ECO:0000313" key="3">
    <source>
        <dbReference type="Proteomes" id="UP001066276"/>
    </source>
</evidence>
<name>A0AAV7LDZ5_PLEWA</name>
<evidence type="ECO:0008006" key="4">
    <source>
        <dbReference type="Google" id="ProtNLM"/>
    </source>
</evidence>
<dbReference type="AlphaFoldDB" id="A0AAV7LDZ5"/>
<protein>
    <recommendedName>
        <fullName evidence="4">Arginine vasotocin receptor</fullName>
    </recommendedName>
</protein>
<evidence type="ECO:0000313" key="2">
    <source>
        <dbReference type="EMBL" id="KAJ1085760.1"/>
    </source>
</evidence>
<sequence length="80" mass="8139">MSGSRLSPREMRAAGLGRVSHPRISLSLALGCLRGDESSGAGQGQSHARISQSLALGCLRGDESSGAGAESVTPSDQPYV</sequence>
<dbReference type="Proteomes" id="UP001066276">
    <property type="component" value="Chromosome 12"/>
</dbReference>
<reference evidence="2" key="1">
    <citation type="journal article" date="2022" name="bioRxiv">
        <title>Sequencing and chromosome-scale assembly of the giantPleurodeles waltlgenome.</title>
        <authorList>
            <person name="Brown T."/>
            <person name="Elewa A."/>
            <person name="Iarovenko S."/>
            <person name="Subramanian E."/>
            <person name="Araus A.J."/>
            <person name="Petzold A."/>
            <person name="Susuki M."/>
            <person name="Suzuki K.-i.T."/>
            <person name="Hayashi T."/>
            <person name="Toyoda A."/>
            <person name="Oliveira C."/>
            <person name="Osipova E."/>
            <person name="Leigh N.D."/>
            <person name="Simon A."/>
            <person name="Yun M.H."/>
        </authorList>
    </citation>
    <scope>NUCLEOTIDE SEQUENCE</scope>
    <source>
        <strain evidence="2">20211129_DDA</strain>
        <tissue evidence="2">Liver</tissue>
    </source>
</reference>
<proteinExistence type="predicted"/>
<feature type="region of interest" description="Disordered" evidence="1">
    <location>
        <begin position="61"/>
        <end position="80"/>
    </location>
</feature>
<dbReference type="EMBL" id="JANPWB010000016">
    <property type="protein sequence ID" value="KAJ1085760.1"/>
    <property type="molecule type" value="Genomic_DNA"/>
</dbReference>
<keyword evidence="3" id="KW-1185">Reference proteome</keyword>
<comment type="caution">
    <text evidence="2">The sequence shown here is derived from an EMBL/GenBank/DDBJ whole genome shotgun (WGS) entry which is preliminary data.</text>
</comment>
<evidence type="ECO:0000256" key="1">
    <source>
        <dbReference type="SAM" id="MobiDB-lite"/>
    </source>
</evidence>
<gene>
    <name evidence="2" type="ORF">NDU88_005885</name>
</gene>